<evidence type="ECO:0000313" key="3">
    <source>
        <dbReference type="EMBL" id="MDQ0536219.1"/>
    </source>
</evidence>
<accession>A0ABU0MSN7</accession>
<evidence type="ECO:0000256" key="1">
    <source>
        <dbReference type="ARBA" id="ARBA00023163"/>
    </source>
</evidence>
<dbReference type="InterPro" id="IPR036735">
    <property type="entry name" value="NGN_dom_sf"/>
</dbReference>
<name>A0ABU0MSN7_9PROT</name>
<evidence type="ECO:0000259" key="2">
    <source>
        <dbReference type="Pfam" id="PF02357"/>
    </source>
</evidence>
<dbReference type="InterPro" id="IPR006645">
    <property type="entry name" value="NGN-like_dom"/>
</dbReference>
<keyword evidence="1" id="KW-0804">Transcription</keyword>
<proteinExistence type="predicted"/>
<evidence type="ECO:0000313" key="4">
    <source>
        <dbReference type="Proteomes" id="UP001244552"/>
    </source>
</evidence>
<dbReference type="EMBL" id="JAUSVU010000024">
    <property type="protein sequence ID" value="MDQ0536219.1"/>
    <property type="molecule type" value="Genomic_DNA"/>
</dbReference>
<organism evidence="3 4">
    <name type="scientific">Azospirillum picis</name>
    <dbReference type="NCBI Taxonomy" id="488438"/>
    <lineage>
        <taxon>Bacteria</taxon>
        <taxon>Pseudomonadati</taxon>
        <taxon>Pseudomonadota</taxon>
        <taxon>Alphaproteobacteria</taxon>
        <taxon>Rhodospirillales</taxon>
        <taxon>Azospirillaceae</taxon>
        <taxon>Azospirillum</taxon>
    </lineage>
</organism>
<dbReference type="Gene3D" id="3.30.70.940">
    <property type="entry name" value="NusG, N-terminal domain"/>
    <property type="match status" value="1"/>
</dbReference>
<protein>
    <submittedName>
        <fullName evidence="3">Transcriptional antiterminator RfaH</fullName>
    </submittedName>
</protein>
<comment type="caution">
    <text evidence="3">The sequence shown here is derived from an EMBL/GenBank/DDBJ whole genome shotgun (WGS) entry which is preliminary data.</text>
</comment>
<dbReference type="Pfam" id="PF02357">
    <property type="entry name" value="NusG"/>
    <property type="match status" value="1"/>
</dbReference>
<feature type="domain" description="NusG-like N-terminal" evidence="2">
    <location>
        <begin position="28"/>
        <end position="116"/>
    </location>
</feature>
<dbReference type="RefSeq" id="WP_209988653.1">
    <property type="nucleotide sequence ID" value="NZ_JAGINO010000025.1"/>
</dbReference>
<gene>
    <name evidence="3" type="ORF">QO018_005113</name>
</gene>
<reference evidence="3 4" key="1">
    <citation type="submission" date="2023-07" db="EMBL/GenBank/DDBJ databases">
        <title>Genomic Encyclopedia of Type Strains, Phase IV (KMG-IV): sequencing the most valuable type-strain genomes for metagenomic binning, comparative biology and taxonomic classification.</title>
        <authorList>
            <person name="Goeker M."/>
        </authorList>
    </citation>
    <scope>NUCLEOTIDE SEQUENCE [LARGE SCALE GENOMIC DNA]</scope>
    <source>
        <strain evidence="3 4">DSM 19922</strain>
    </source>
</reference>
<dbReference type="SUPFAM" id="SSF82679">
    <property type="entry name" value="N-utilization substance G protein NusG, N-terminal domain"/>
    <property type="match status" value="1"/>
</dbReference>
<sequence>MSEGKAPEVARVDSGDAPAEIPTFGGKVWYIAVVKPLAQYREMAKKALRARGYAVFLPMCREIVIQSGQQEIVERPMYGRYLFVGVDPGGDSWAIRWVPGIQHMTLDARRRPVTIAVSVLSAIADRMGRDGGVINLVPPPKAVGSGFIPGQLVRITDGTLTGWEGLFQADQGARCRVLLTVAGPESALTIPATSLEAVQPVDGRKR</sequence>
<keyword evidence="4" id="KW-1185">Reference proteome</keyword>
<dbReference type="Proteomes" id="UP001244552">
    <property type="component" value="Unassembled WGS sequence"/>
</dbReference>